<reference evidence="3" key="1">
    <citation type="submission" date="2018-03" db="EMBL/GenBank/DDBJ databases">
        <title>New taxa in the Lactobacillus gasseri group.</title>
        <authorList>
            <person name="Tanizawa Y."/>
            <person name="Tohno M."/>
            <person name="Endo A."/>
            <person name="Arita M."/>
        </authorList>
    </citation>
    <scope>NUCLEOTIDE SEQUENCE [LARGE SCALE GENOMIC DNA]</scope>
    <source>
        <strain evidence="3">DSM 24759</strain>
    </source>
</reference>
<proteinExistence type="predicted"/>
<dbReference type="CDD" id="cd11378">
    <property type="entry name" value="DUF296"/>
    <property type="match status" value="1"/>
</dbReference>
<dbReference type="RefSeq" id="WP_117118274.1">
    <property type="nucleotide sequence ID" value="NZ_BFBY01000005.1"/>
</dbReference>
<dbReference type="Pfam" id="PF03479">
    <property type="entry name" value="PCC"/>
    <property type="match status" value="1"/>
</dbReference>
<dbReference type="PANTHER" id="PTHR34988">
    <property type="entry name" value="PROTEIN, PUTATIVE-RELATED"/>
    <property type="match status" value="1"/>
</dbReference>
<name>A0A2Z6TQ75_9LACO</name>
<keyword evidence="3" id="KW-1185">Reference proteome</keyword>
<dbReference type="EMBL" id="BFBY01000005">
    <property type="protein sequence ID" value="GBG04937.1"/>
    <property type="molecule type" value="Genomic_DNA"/>
</dbReference>
<dbReference type="PROSITE" id="PS51742">
    <property type="entry name" value="PPC"/>
    <property type="match status" value="1"/>
</dbReference>
<sequence>MKSQKFGNKIYLRLDKGDEVLNSVLQTCREQKISSATFSGIGACDKVVIGTYLPEKQDFLLHTKEGMLEMISLMGNVTQDADHFKLNIHAHGMFSYLDAKTNTIQYFGGDLKLAQIMYTGEIVIEPVRGGEISKQFDPNVGIDVWHFEEDK</sequence>
<gene>
    <name evidence="2" type="ORF">LrDSM24759_08510</name>
</gene>
<evidence type="ECO:0000259" key="1">
    <source>
        <dbReference type="PROSITE" id="PS51742"/>
    </source>
</evidence>
<dbReference type="InterPro" id="IPR005175">
    <property type="entry name" value="PPC_dom"/>
</dbReference>
<evidence type="ECO:0000313" key="2">
    <source>
        <dbReference type="EMBL" id="GBG04937.1"/>
    </source>
</evidence>
<organism evidence="2 3">
    <name type="scientific">Lactobacillus rodentium</name>
    <dbReference type="NCBI Taxonomy" id="947835"/>
    <lineage>
        <taxon>Bacteria</taxon>
        <taxon>Bacillati</taxon>
        <taxon>Bacillota</taxon>
        <taxon>Bacilli</taxon>
        <taxon>Lactobacillales</taxon>
        <taxon>Lactobacillaceae</taxon>
        <taxon>Lactobacillus</taxon>
    </lineage>
</organism>
<comment type="caution">
    <text evidence="2">The sequence shown here is derived from an EMBL/GenBank/DDBJ whole genome shotgun (WGS) entry which is preliminary data.</text>
</comment>
<feature type="domain" description="PPC" evidence="1">
    <location>
        <begin position="4"/>
        <end position="148"/>
    </location>
</feature>
<dbReference type="Gene3D" id="3.30.1330.80">
    <property type="entry name" value="Hypothetical protein, similar to alpha- acetolactate decarboxylase, domain 2"/>
    <property type="match status" value="1"/>
</dbReference>
<dbReference type="OrthoDB" id="9791702at2"/>
<accession>A0A2Z6TQ75</accession>
<protein>
    <recommendedName>
        <fullName evidence="1">PPC domain-containing protein</fullName>
    </recommendedName>
</protein>
<dbReference type="AlphaFoldDB" id="A0A2Z6TQ75"/>
<evidence type="ECO:0000313" key="3">
    <source>
        <dbReference type="Proteomes" id="UP000257317"/>
    </source>
</evidence>
<dbReference type="PANTHER" id="PTHR34988:SF1">
    <property type="entry name" value="DNA-BINDING PROTEIN"/>
    <property type="match status" value="1"/>
</dbReference>
<dbReference type="Proteomes" id="UP000257317">
    <property type="component" value="Unassembled WGS sequence"/>
</dbReference>
<dbReference type="SUPFAM" id="SSF117856">
    <property type="entry name" value="AF0104/ALDC/Ptd012-like"/>
    <property type="match status" value="1"/>
</dbReference>